<dbReference type="EMBL" id="AP024714">
    <property type="protein sequence ID" value="BCX82944.1"/>
    <property type="molecule type" value="Genomic_DNA"/>
</dbReference>
<evidence type="ECO:0000256" key="8">
    <source>
        <dbReference type="SAM" id="MobiDB-lite"/>
    </source>
</evidence>
<dbReference type="Proteomes" id="UP001321825">
    <property type="component" value="Chromosome"/>
</dbReference>
<evidence type="ECO:0000256" key="4">
    <source>
        <dbReference type="ARBA" id="ARBA00022475"/>
    </source>
</evidence>
<evidence type="ECO:0000256" key="5">
    <source>
        <dbReference type="ARBA" id="ARBA00022692"/>
    </source>
</evidence>
<accession>A0AAU9C6W0</accession>
<gene>
    <name evidence="10" type="ORF">MIT9_P2535</name>
</gene>
<feature type="region of interest" description="Disordered" evidence="8">
    <location>
        <begin position="364"/>
        <end position="398"/>
    </location>
</feature>
<feature type="transmembrane region" description="Helical" evidence="9">
    <location>
        <begin position="31"/>
        <end position="64"/>
    </location>
</feature>
<feature type="transmembrane region" description="Helical" evidence="9">
    <location>
        <begin position="76"/>
        <end position="105"/>
    </location>
</feature>
<evidence type="ECO:0000256" key="2">
    <source>
        <dbReference type="ARBA" id="ARBA00009773"/>
    </source>
</evidence>
<dbReference type="GO" id="GO:0005886">
    <property type="term" value="C:plasma membrane"/>
    <property type="evidence" value="ECO:0007669"/>
    <property type="project" value="UniProtKB-SubCell"/>
</dbReference>
<dbReference type="Pfam" id="PF01594">
    <property type="entry name" value="AI-2E_transport"/>
    <property type="match status" value="1"/>
</dbReference>
<evidence type="ECO:0000256" key="9">
    <source>
        <dbReference type="SAM" id="Phobius"/>
    </source>
</evidence>
<evidence type="ECO:0000256" key="3">
    <source>
        <dbReference type="ARBA" id="ARBA00022448"/>
    </source>
</evidence>
<feature type="transmembrane region" description="Helical" evidence="9">
    <location>
        <begin position="252"/>
        <end position="282"/>
    </location>
</feature>
<keyword evidence="5 9" id="KW-0812">Transmembrane</keyword>
<sequence>MPTLPHPEPAPSLIQIVQRFLHRLFPTPQAVALTLLLAAGFLAVVMLADMLMPVFAALVIAYLLEGPVSAMERRGVPRLAAVIIVFVAFMALLLFTVIALLPLLYQQLAQLAQQLPNMVTQGLALLNRLPELYPEFISQSQINELIATVRQEFILLGQRLLTYSYASVVNLIAIVVYVILVPLLVFFFLKDKDRILAWFKQYLPKDIHLTAQVWRNVDAQIGNYIRGKVIEILIVFGVSFLTFSLLRLNYALLLSVLVGLSVIIPYIGATVVTFPVLIVAYFQWGLNDSFWYVTIAYFVIQALDGMVLVPILFSEVVNLHPVAIIVAILFFGGLWGFWGVFFAIPLATLVEAVLSAWPREGCYVGQSKKGGKPPRQRKRHHGPPPKHKKLSRPPAATP</sequence>
<evidence type="ECO:0000313" key="10">
    <source>
        <dbReference type="EMBL" id="BCX82944.1"/>
    </source>
</evidence>
<keyword evidence="4" id="KW-1003">Cell membrane</keyword>
<dbReference type="PANTHER" id="PTHR21716">
    <property type="entry name" value="TRANSMEMBRANE PROTEIN"/>
    <property type="match status" value="1"/>
</dbReference>
<name>A0AAU9C6W0_9GAMM</name>
<protein>
    <submittedName>
        <fullName evidence="10">Permease</fullName>
    </submittedName>
</protein>
<dbReference type="KEGG" id="mcau:MIT9_P2535"/>
<dbReference type="GO" id="GO:0055085">
    <property type="term" value="P:transmembrane transport"/>
    <property type="evidence" value="ECO:0007669"/>
    <property type="project" value="TreeGrafter"/>
</dbReference>
<comment type="similarity">
    <text evidence="2">Belongs to the autoinducer-2 exporter (AI-2E) (TC 2.A.86) family.</text>
</comment>
<feature type="compositionally biased region" description="Basic residues" evidence="8">
    <location>
        <begin position="369"/>
        <end position="391"/>
    </location>
</feature>
<feature type="transmembrane region" description="Helical" evidence="9">
    <location>
        <begin position="289"/>
        <end position="313"/>
    </location>
</feature>
<organism evidence="10 11">
    <name type="scientific">Methylomarinovum caldicuralii</name>
    <dbReference type="NCBI Taxonomy" id="438856"/>
    <lineage>
        <taxon>Bacteria</taxon>
        <taxon>Pseudomonadati</taxon>
        <taxon>Pseudomonadota</taxon>
        <taxon>Gammaproteobacteria</taxon>
        <taxon>Methylococcales</taxon>
        <taxon>Methylothermaceae</taxon>
        <taxon>Methylomarinovum</taxon>
    </lineage>
</organism>
<evidence type="ECO:0000256" key="1">
    <source>
        <dbReference type="ARBA" id="ARBA00004651"/>
    </source>
</evidence>
<dbReference type="PANTHER" id="PTHR21716:SF53">
    <property type="entry name" value="PERMEASE PERM-RELATED"/>
    <property type="match status" value="1"/>
</dbReference>
<keyword evidence="6 9" id="KW-1133">Transmembrane helix</keyword>
<feature type="transmembrane region" description="Helical" evidence="9">
    <location>
        <begin position="165"/>
        <end position="189"/>
    </location>
</feature>
<keyword evidence="7 9" id="KW-0472">Membrane</keyword>
<evidence type="ECO:0000256" key="6">
    <source>
        <dbReference type="ARBA" id="ARBA00022989"/>
    </source>
</evidence>
<evidence type="ECO:0000256" key="7">
    <source>
        <dbReference type="ARBA" id="ARBA00023136"/>
    </source>
</evidence>
<keyword evidence="3" id="KW-0813">Transport</keyword>
<reference evidence="11" key="1">
    <citation type="journal article" date="2024" name="Int. J. Syst. Evol. Microbiol.">
        <title>Methylomarinovum tepidoasis sp. nov., a moderately thermophilic methanotroph of the family Methylothermaceae isolated from a deep-sea hydrothermal field.</title>
        <authorList>
            <person name="Hirayama H."/>
            <person name="Takaki Y."/>
            <person name="Abe M."/>
            <person name="Miyazaki M."/>
            <person name="Uematsu K."/>
            <person name="Matsui Y."/>
            <person name="Takai K."/>
        </authorList>
    </citation>
    <scope>NUCLEOTIDE SEQUENCE [LARGE SCALE GENOMIC DNA]</scope>
    <source>
        <strain evidence="11">IT-9</strain>
    </source>
</reference>
<feature type="transmembrane region" description="Helical" evidence="9">
    <location>
        <begin position="319"/>
        <end position="344"/>
    </location>
</feature>
<dbReference type="AlphaFoldDB" id="A0AAU9C6W0"/>
<proteinExistence type="inferred from homology"/>
<feature type="transmembrane region" description="Helical" evidence="9">
    <location>
        <begin position="229"/>
        <end position="246"/>
    </location>
</feature>
<dbReference type="InterPro" id="IPR002549">
    <property type="entry name" value="AI-2E-like"/>
</dbReference>
<evidence type="ECO:0000313" key="11">
    <source>
        <dbReference type="Proteomes" id="UP001321825"/>
    </source>
</evidence>
<keyword evidence="11" id="KW-1185">Reference proteome</keyword>
<dbReference type="RefSeq" id="WP_317705328.1">
    <property type="nucleotide sequence ID" value="NZ_AP024714.1"/>
</dbReference>
<comment type="subcellular location">
    <subcellularLocation>
        <location evidence="1">Cell membrane</location>
        <topology evidence="1">Multi-pass membrane protein</topology>
    </subcellularLocation>
</comment>